<sequence length="100" mass="10950">MSGGTQEYKAAEMTQLFNDLNSSHGNLLTYGNDIHDAKGILQSAWEDNKAHEDFMVVAKQWDDEYQHTLEVLQRVAGAVESALHRALGTDGKIGDGFAGL</sequence>
<dbReference type="AlphaFoldDB" id="A0A7X6M216"/>
<dbReference type="Gene3D" id="1.10.287.1060">
    <property type="entry name" value="ESAT-6-like"/>
    <property type="match status" value="1"/>
</dbReference>
<comment type="caution">
    <text evidence="1">The sequence shown here is derived from an EMBL/GenBank/DDBJ whole genome shotgun (WGS) entry which is preliminary data.</text>
</comment>
<dbReference type="Proteomes" id="UP000523447">
    <property type="component" value="Unassembled WGS sequence"/>
</dbReference>
<organism evidence="1 2">
    <name type="scientific">Nocardia veterana</name>
    <dbReference type="NCBI Taxonomy" id="132249"/>
    <lineage>
        <taxon>Bacteria</taxon>
        <taxon>Bacillati</taxon>
        <taxon>Actinomycetota</taxon>
        <taxon>Actinomycetes</taxon>
        <taxon>Mycobacteriales</taxon>
        <taxon>Nocardiaceae</taxon>
        <taxon>Nocardia</taxon>
    </lineage>
</organism>
<reference evidence="1 2" key="1">
    <citation type="submission" date="2020-04" db="EMBL/GenBank/DDBJ databases">
        <title>MicrobeNet Type strains.</title>
        <authorList>
            <person name="Nicholson A.C."/>
        </authorList>
    </citation>
    <scope>NUCLEOTIDE SEQUENCE [LARGE SCALE GENOMIC DNA]</scope>
    <source>
        <strain evidence="1 2">DSM 44445</strain>
    </source>
</reference>
<evidence type="ECO:0008006" key="3">
    <source>
        <dbReference type="Google" id="ProtNLM"/>
    </source>
</evidence>
<evidence type="ECO:0000313" key="2">
    <source>
        <dbReference type="Proteomes" id="UP000523447"/>
    </source>
</evidence>
<dbReference type="EMBL" id="JAAXPE010000034">
    <property type="protein sequence ID" value="NKY88785.1"/>
    <property type="molecule type" value="Genomic_DNA"/>
</dbReference>
<dbReference type="InterPro" id="IPR036689">
    <property type="entry name" value="ESAT-6-like_sf"/>
</dbReference>
<dbReference type="RefSeq" id="WP_040716901.1">
    <property type="nucleotide sequence ID" value="NZ_CAWPHS010000028.1"/>
</dbReference>
<gene>
    <name evidence="1" type="ORF">HGA07_24595</name>
</gene>
<keyword evidence="2" id="KW-1185">Reference proteome</keyword>
<evidence type="ECO:0000313" key="1">
    <source>
        <dbReference type="EMBL" id="NKY88785.1"/>
    </source>
</evidence>
<accession>A0A7X6M216</accession>
<name>A0A7X6M216_9NOCA</name>
<proteinExistence type="predicted"/>
<protein>
    <recommendedName>
        <fullName evidence="3">WXG100 family type VII secretion target</fullName>
    </recommendedName>
</protein>
<dbReference type="SUPFAM" id="SSF140453">
    <property type="entry name" value="EsxAB dimer-like"/>
    <property type="match status" value="1"/>
</dbReference>